<evidence type="ECO:0000259" key="6">
    <source>
        <dbReference type="PROSITE" id="PS50089"/>
    </source>
</evidence>
<dbReference type="Gene3D" id="3.30.40.10">
    <property type="entry name" value="Zinc/RING finger domain, C3HC4 (zinc finger)"/>
    <property type="match status" value="1"/>
</dbReference>
<feature type="domain" description="RING-type" evidence="6">
    <location>
        <begin position="10"/>
        <end position="56"/>
    </location>
</feature>
<feature type="region of interest" description="Disordered" evidence="5">
    <location>
        <begin position="106"/>
        <end position="153"/>
    </location>
</feature>
<dbReference type="AlphaFoldDB" id="A0A1I8A226"/>
<accession>A0A1I8A226</accession>
<dbReference type="Proteomes" id="UP000095287">
    <property type="component" value="Unplaced"/>
</dbReference>
<dbReference type="GO" id="GO:0061630">
    <property type="term" value="F:ubiquitin protein ligase activity"/>
    <property type="evidence" value="ECO:0007669"/>
    <property type="project" value="TreeGrafter"/>
</dbReference>
<dbReference type="SUPFAM" id="SSF57850">
    <property type="entry name" value="RING/U-box"/>
    <property type="match status" value="1"/>
</dbReference>
<protein>
    <submittedName>
        <fullName evidence="8">RING-type domain-containing protein</fullName>
    </submittedName>
</protein>
<name>A0A1I8A226_9BILA</name>
<dbReference type="SMART" id="SM00184">
    <property type="entry name" value="RING"/>
    <property type="match status" value="1"/>
</dbReference>
<dbReference type="GO" id="GO:0008270">
    <property type="term" value="F:zinc ion binding"/>
    <property type="evidence" value="ECO:0007669"/>
    <property type="project" value="UniProtKB-KW"/>
</dbReference>
<keyword evidence="7" id="KW-1185">Reference proteome</keyword>
<dbReference type="PANTHER" id="PTHR45969:SF69">
    <property type="entry name" value="FINGER DOMAIN PROTEIN, PUTATIVE (AFU_ORTHOLOGUE AFUA_3G12190)-RELATED"/>
    <property type="match status" value="1"/>
</dbReference>
<evidence type="ECO:0000313" key="8">
    <source>
        <dbReference type="WBParaSite" id="L893_g32100.t1"/>
    </source>
</evidence>
<keyword evidence="1" id="KW-0479">Metal-binding</keyword>
<organism evidence="7 8">
    <name type="scientific">Steinernema glaseri</name>
    <dbReference type="NCBI Taxonomy" id="37863"/>
    <lineage>
        <taxon>Eukaryota</taxon>
        <taxon>Metazoa</taxon>
        <taxon>Ecdysozoa</taxon>
        <taxon>Nematoda</taxon>
        <taxon>Chromadorea</taxon>
        <taxon>Rhabditida</taxon>
        <taxon>Tylenchina</taxon>
        <taxon>Panagrolaimomorpha</taxon>
        <taxon>Strongyloidoidea</taxon>
        <taxon>Steinernematidae</taxon>
        <taxon>Steinernema</taxon>
    </lineage>
</organism>
<dbReference type="Pfam" id="PF13639">
    <property type="entry name" value="zf-RING_2"/>
    <property type="match status" value="1"/>
</dbReference>
<dbReference type="CDD" id="cd16448">
    <property type="entry name" value="RING-H2"/>
    <property type="match status" value="1"/>
</dbReference>
<proteinExistence type="predicted"/>
<evidence type="ECO:0000313" key="7">
    <source>
        <dbReference type="Proteomes" id="UP000095287"/>
    </source>
</evidence>
<evidence type="ECO:0000256" key="1">
    <source>
        <dbReference type="ARBA" id="ARBA00022723"/>
    </source>
</evidence>
<dbReference type="InterPro" id="IPR001841">
    <property type="entry name" value="Znf_RING"/>
</dbReference>
<dbReference type="PROSITE" id="PS50089">
    <property type="entry name" value="ZF_RING_2"/>
    <property type="match status" value="1"/>
</dbReference>
<keyword evidence="3" id="KW-0862">Zinc</keyword>
<keyword evidence="2 4" id="KW-0863">Zinc-finger</keyword>
<evidence type="ECO:0000256" key="5">
    <source>
        <dbReference type="SAM" id="MobiDB-lite"/>
    </source>
</evidence>
<dbReference type="WBParaSite" id="L893_g32100.t1">
    <property type="protein sequence ID" value="L893_g32100.t1"/>
    <property type="gene ID" value="L893_g32100"/>
</dbReference>
<dbReference type="PANTHER" id="PTHR45969">
    <property type="entry name" value="RING ZINC FINGER PROTEIN-RELATED"/>
    <property type="match status" value="1"/>
</dbReference>
<evidence type="ECO:0000256" key="4">
    <source>
        <dbReference type="PROSITE-ProRule" id="PRU00175"/>
    </source>
</evidence>
<evidence type="ECO:0000256" key="3">
    <source>
        <dbReference type="ARBA" id="ARBA00022833"/>
    </source>
</evidence>
<sequence length="266" mass="30201">MSSTFQRSNCSICLDWLLTASGREIAVTDCGHVFHRSCIQRCIQPAPQRSLCPTCRSYMGKRRKIFLSSAAFSQSPSQQELERSYAHIERLQQEVEKQKREIEILRERSSKLEPPQGQEAPVDDEQDGPENEEGEIEDEELSSSEDDEASDSEERVILIPHPSVYLNPTSGPFWPPNVPHLQALRMPMHNPPQPPQQAPRNVAHPMQNLQPAHPQQVVYPMHYNAGYRVFPAFPGPPLYLPATMGPVNMAVNYPMYPRNNNIQPPQ</sequence>
<evidence type="ECO:0000256" key="2">
    <source>
        <dbReference type="ARBA" id="ARBA00022771"/>
    </source>
</evidence>
<dbReference type="InterPro" id="IPR013083">
    <property type="entry name" value="Znf_RING/FYVE/PHD"/>
</dbReference>
<reference evidence="8" key="1">
    <citation type="submission" date="2016-11" db="UniProtKB">
        <authorList>
            <consortium name="WormBaseParasite"/>
        </authorList>
    </citation>
    <scope>IDENTIFICATION</scope>
</reference>
<dbReference type="GO" id="GO:0016567">
    <property type="term" value="P:protein ubiquitination"/>
    <property type="evidence" value="ECO:0007669"/>
    <property type="project" value="TreeGrafter"/>
</dbReference>
<feature type="compositionally biased region" description="Acidic residues" evidence="5">
    <location>
        <begin position="121"/>
        <end position="151"/>
    </location>
</feature>